<dbReference type="GO" id="GO:0030295">
    <property type="term" value="F:protein kinase activator activity"/>
    <property type="evidence" value="ECO:0007669"/>
    <property type="project" value="TreeGrafter"/>
</dbReference>
<organism evidence="2 4">
    <name type="scientific">Acidithiobacillus thiooxidans</name>
    <name type="common">Thiobacillus thiooxidans</name>
    <dbReference type="NCBI Taxonomy" id="930"/>
    <lineage>
        <taxon>Bacteria</taxon>
        <taxon>Pseudomonadati</taxon>
        <taxon>Pseudomonadota</taxon>
        <taxon>Acidithiobacillia</taxon>
        <taxon>Acidithiobacillales</taxon>
        <taxon>Acidithiobacillaceae</taxon>
        <taxon>Acidithiobacillus</taxon>
    </lineage>
</organism>
<dbReference type="InterPro" id="IPR051541">
    <property type="entry name" value="PTS_SugarTrans_NitroReg"/>
</dbReference>
<dbReference type="EMBL" id="LWSA01000167">
    <property type="protein sequence ID" value="OCX71436.1"/>
    <property type="molecule type" value="Genomic_DNA"/>
</dbReference>
<name>A0A1C2I611_ACITH</name>
<dbReference type="PROSITE" id="PS51094">
    <property type="entry name" value="PTS_EIIA_TYPE_2"/>
    <property type="match status" value="1"/>
</dbReference>
<reference evidence="2 4" key="1">
    <citation type="journal article" date="2016" name="Int. J. Mol. Sci.">
        <title>Comparative genomics of the extreme acidophile Acidithiobacillus thiooxidans reveals intraspecific divergence and niche adaptation.</title>
        <authorList>
            <person name="Zhang X."/>
            <person name="Feng X."/>
            <person name="Tao J."/>
            <person name="Ma L."/>
            <person name="Xiao Y."/>
            <person name="Liang Y."/>
            <person name="Liu X."/>
            <person name="Yin H."/>
        </authorList>
    </citation>
    <scope>NUCLEOTIDE SEQUENCE [LARGE SCALE GENOMIC DNA]</scope>
    <source>
        <strain evidence="2 4">A02</strain>
        <strain evidence="3">DXS-W</strain>
    </source>
</reference>
<keyword evidence="2" id="KW-0762">Sugar transport</keyword>
<feature type="domain" description="PTS EIIA type-2" evidence="1">
    <location>
        <begin position="4"/>
        <end position="147"/>
    </location>
</feature>
<comment type="caution">
    <text evidence="2">The sequence shown here is derived from an EMBL/GenBank/DDBJ whole genome shotgun (WGS) entry which is preliminary data.</text>
</comment>
<dbReference type="InterPro" id="IPR016152">
    <property type="entry name" value="PTrfase/Anion_transptr"/>
</dbReference>
<dbReference type="STRING" id="930.GCA_002079865_02574"/>
<protein>
    <submittedName>
        <fullName evidence="2">PTS sugar transporter</fullName>
    </submittedName>
</protein>
<dbReference type="PANTHER" id="PTHR47738">
    <property type="entry name" value="PTS SYSTEM FRUCTOSE-LIKE EIIA COMPONENT-RELATED"/>
    <property type="match status" value="1"/>
</dbReference>
<dbReference type="Gene3D" id="3.40.930.10">
    <property type="entry name" value="Mannitol-specific EII, Chain A"/>
    <property type="match status" value="1"/>
</dbReference>
<evidence type="ECO:0000259" key="1">
    <source>
        <dbReference type="PROSITE" id="PS51094"/>
    </source>
</evidence>
<dbReference type="AlphaFoldDB" id="A0A1C2I611"/>
<proteinExistence type="predicted"/>
<sequence>MTTLPLTPQQVLIDPPVTDAGAVLDALAALLAESTGQTAAVIAEALKSREEQGSTGIGHGVALPHARIDGVTEVAVAALRSAQGIPFAAPDGLEVQVFIAVAVPKTAATAHLEILSTLAVRLASEAVRADLLKVHNAEGFFTAMTHSD</sequence>
<dbReference type="GeneID" id="60694630"/>
<dbReference type="RefSeq" id="WP_024893433.1">
    <property type="nucleotide sequence ID" value="NZ_JABBDV010000091.1"/>
</dbReference>
<dbReference type="OrthoDB" id="95460at2"/>
<dbReference type="eggNOG" id="COG1762">
    <property type="taxonomic scope" value="Bacteria"/>
</dbReference>
<dbReference type="CDD" id="cd00211">
    <property type="entry name" value="PTS_IIA_fru"/>
    <property type="match status" value="1"/>
</dbReference>
<keyword evidence="2" id="KW-0813">Transport</keyword>
<dbReference type="Proteomes" id="UP000094893">
    <property type="component" value="Unassembled WGS sequence"/>
</dbReference>
<dbReference type="Pfam" id="PF00359">
    <property type="entry name" value="PTS_EIIA_2"/>
    <property type="match status" value="1"/>
</dbReference>
<evidence type="ECO:0000313" key="3">
    <source>
        <dbReference type="EMBL" id="OCX73344.1"/>
    </source>
</evidence>
<evidence type="ECO:0000313" key="5">
    <source>
        <dbReference type="Proteomes" id="UP000095008"/>
    </source>
</evidence>
<dbReference type="PROSITE" id="PS00372">
    <property type="entry name" value="PTS_EIIA_TYPE_2_HIS"/>
    <property type="match status" value="1"/>
</dbReference>
<dbReference type="EMBL" id="LWRY01000080">
    <property type="protein sequence ID" value="OCX73344.1"/>
    <property type="molecule type" value="Genomic_DNA"/>
</dbReference>
<dbReference type="SUPFAM" id="SSF55804">
    <property type="entry name" value="Phoshotransferase/anion transport protein"/>
    <property type="match status" value="1"/>
</dbReference>
<accession>A0A1C2I611</accession>
<dbReference type="Proteomes" id="UP000095008">
    <property type="component" value="Unassembled WGS sequence"/>
</dbReference>
<dbReference type="PANTHER" id="PTHR47738:SF1">
    <property type="entry name" value="NITROGEN REGULATORY PROTEIN"/>
    <property type="match status" value="1"/>
</dbReference>
<evidence type="ECO:0000313" key="2">
    <source>
        <dbReference type="EMBL" id="OCX71436.1"/>
    </source>
</evidence>
<keyword evidence="5" id="KW-1185">Reference proteome</keyword>
<gene>
    <name evidence="3" type="ORF">A6M23_07980</name>
    <name evidence="2" type="ORF">A6P07_11920</name>
</gene>
<dbReference type="InterPro" id="IPR002178">
    <property type="entry name" value="PTS_EIIA_type-2_dom"/>
</dbReference>
<evidence type="ECO:0000313" key="4">
    <source>
        <dbReference type="Proteomes" id="UP000094893"/>
    </source>
</evidence>